<sequence>MFAGHFGLAALVKSRTRKVPLWALMVSSQLLDVVFIPLVMTGTESMDETVYGGGYGGVVIHADYTHSLLGALLLTIVAACVGRWIWGKQAGVIIGAVVFSHWLLDLLVHRADMPLLPGNWGDLPLLGFGLWQYPWISIALESLLIAAGTWMYARTALQRAGRSSRVTPIITSALLGIVLILLLVSDADGWF</sequence>
<keyword evidence="1" id="KW-0812">Transmembrane</keyword>
<dbReference type="AlphaFoldDB" id="A0A2V2YEC2"/>
<evidence type="ECO:0000256" key="1">
    <source>
        <dbReference type="SAM" id="Phobius"/>
    </source>
</evidence>
<dbReference type="OrthoDB" id="327431at2"/>
<dbReference type="Pfam" id="PF04307">
    <property type="entry name" value="YdjM"/>
    <property type="match status" value="1"/>
</dbReference>
<keyword evidence="1" id="KW-0472">Membrane</keyword>
<feature type="transmembrane region" description="Helical" evidence="1">
    <location>
        <begin position="165"/>
        <end position="184"/>
    </location>
</feature>
<dbReference type="Proteomes" id="UP000246635">
    <property type="component" value="Unassembled WGS sequence"/>
</dbReference>
<gene>
    <name evidence="2" type="ORF">DFQ01_14024</name>
</gene>
<evidence type="ECO:0008006" key="4">
    <source>
        <dbReference type="Google" id="ProtNLM"/>
    </source>
</evidence>
<keyword evidence="3" id="KW-1185">Reference proteome</keyword>
<proteinExistence type="predicted"/>
<feature type="transmembrane region" description="Helical" evidence="1">
    <location>
        <begin position="131"/>
        <end position="153"/>
    </location>
</feature>
<dbReference type="RefSeq" id="WP_110047326.1">
    <property type="nucleotide sequence ID" value="NZ_CP054612.1"/>
</dbReference>
<dbReference type="InterPro" id="IPR007404">
    <property type="entry name" value="YdjM-like"/>
</dbReference>
<feature type="transmembrane region" description="Helical" evidence="1">
    <location>
        <begin position="64"/>
        <end position="85"/>
    </location>
</feature>
<evidence type="ECO:0000313" key="3">
    <source>
        <dbReference type="Proteomes" id="UP000246635"/>
    </source>
</evidence>
<reference evidence="2 3" key="1">
    <citation type="submission" date="2018-05" db="EMBL/GenBank/DDBJ databases">
        <title>Genomic Encyclopedia of Type Strains, Phase III (KMG-III): the genomes of soil and plant-associated and newly described type strains.</title>
        <authorList>
            <person name="Whitman W."/>
        </authorList>
    </citation>
    <scope>NUCLEOTIDE SEQUENCE [LARGE SCALE GENOMIC DNA]</scope>
    <source>
        <strain evidence="2 3">CECT 5696</strain>
    </source>
</reference>
<evidence type="ECO:0000313" key="2">
    <source>
        <dbReference type="EMBL" id="PWV90641.1"/>
    </source>
</evidence>
<dbReference type="EMBL" id="QGTQ01000040">
    <property type="protein sequence ID" value="PWV90641.1"/>
    <property type="molecule type" value="Genomic_DNA"/>
</dbReference>
<keyword evidence="1" id="KW-1133">Transmembrane helix</keyword>
<comment type="caution">
    <text evidence="2">The sequence shown here is derived from an EMBL/GenBank/DDBJ whole genome shotgun (WGS) entry which is preliminary data.</text>
</comment>
<feature type="transmembrane region" description="Helical" evidence="1">
    <location>
        <begin position="21"/>
        <end position="40"/>
    </location>
</feature>
<name>A0A2V2YEC2_9BACL</name>
<organism evidence="2 3">
    <name type="scientific">Paenibacillus cellulosilyticus</name>
    <dbReference type="NCBI Taxonomy" id="375489"/>
    <lineage>
        <taxon>Bacteria</taxon>
        <taxon>Bacillati</taxon>
        <taxon>Bacillota</taxon>
        <taxon>Bacilli</taxon>
        <taxon>Bacillales</taxon>
        <taxon>Paenibacillaceae</taxon>
        <taxon>Paenibacillus</taxon>
    </lineage>
</organism>
<accession>A0A2V2YEC2</accession>
<protein>
    <recommendedName>
        <fullName evidence="4">LexA-binding, inner membrane-associated hydrolase</fullName>
    </recommendedName>
</protein>
<feature type="transmembrane region" description="Helical" evidence="1">
    <location>
        <begin position="92"/>
        <end position="111"/>
    </location>
</feature>